<dbReference type="Proteomes" id="UP000505306">
    <property type="component" value="Chromosome"/>
</dbReference>
<dbReference type="RefSeq" id="WP_164679338.1">
    <property type="nucleotide sequence ID" value="NZ_CP049057.1"/>
</dbReference>
<evidence type="ECO:0000259" key="1">
    <source>
        <dbReference type="SMART" id="SM00471"/>
    </source>
</evidence>
<dbReference type="CDD" id="cd00077">
    <property type="entry name" value="HDc"/>
    <property type="match status" value="1"/>
</dbReference>
<reference evidence="2 3" key="1">
    <citation type="submission" date="2020-02" db="EMBL/GenBank/DDBJ databases">
        <title>Complete genome sequence of Flavobacteriaceae bacterium.</title>
        <authorList>
            <person name="Kim S.-J."/>
            <person name="Kim Y.-S."/>
            <person name="Kim K.-H."/>
        </authorList>
    </citation>
    <scope>NUCLEOTIDE SEQUENCE [LARGE SCALE GENOMIC DNA]</scope>
    <source>
        <strain evidence="2 3">RR4-40</strain>
    </source>
</reference>
<dbReference type="KEGG" id="mgel:G5B37_06985"/>
<dbReference type="AlphaFoldDB" id="A0A6G6GLC5"/>
<dbReference type="InterPro" id="IPR006674">
    <property type="entry name" value="HD_domain"/>
</dbReference>
<dbReference type="Gene3D" id="1.10.3210.10">
    <property type="entry name" value="Hypothetical protein af1432"/>
    <property type="match status" value="1"/>
</dbReference>
<proteinExistence type="predicted"/>
<dbReference type="SUPFAM" id="SSF109604">
    <property type="entry name" value="HD-domain/PDEase-like"/>
    <property type="match status" value="1"/>
</dbReference>
<evidence type="ECO:0000313" key="2">
    <source>
        <dbReference type="EMBL" id="QIE59317.1"/>
    </source>
</evidence>
<accession>A0A6G6GLC5</accession>
<organism evidence="2 3">
    <name type="scientific">Rasiella rasia</name>
    <dbReference type="NCBI Taxonomy" id="2744027"/>
    <lineage>
        <taxon>Bacteria</taxon>
        <taxon>Pseudomonadati</taxon>
        <taxon>Bacteroidota</taxon>
        <taxon>Flavobacteriia</taxon>
        <taxon>Flavobacteriales</taxon>
        <taxon>Flavobacteriaceae</taxon>
        <taxon>Rasiella</taxon>
    </lineage>
</organism>
<feature type="domain" description="HD/PDEase" evidence="1">
    <location>
        <begin position="25"/>
        <end position="139"/>
    </location>
</feature>
<name>A0A6G6GLC5_9FLAO</name>
<sequence>MNTELIIKTEKHCKKLLKSGRCRSLQFHNYRHTAEVAHNANFLAQKSNLTDVEREMVVIAAYFHDVGNIEITIGHEKLSCTIAREFLQKQNFPKEKIKIVENTILSTEMGREPTNLLEKILNDADLSHLGMTTFSERNRLLRKEWETFLDMTFTDDEWIKLNVKFLNEHHFYTEAAKTAFENQKKQNLILLQEAL</sequence>
<gene>
    <name evidence="2" type="ORF">G5B37_06985</name>
</gene>
<dbReference type="EMBL" id="CP049057">
    <property type="protein sequence ID" value="QIE59317.1"/>
    <property type="molecule type" value="Genomic_DNA"/>
</dbReference>
<dbReference type="Pfam" id="PF01966">
    <property type="entry name" value="HD"/>
    <property type="match status" value="1"/>
</dbReference>
<protein>
    <submittedName>
        <fullName evidence="2">HD domain-containing protein</fullName>
    </submittedName>
</protein>
<dbReference type="SMART" id="SM00471">
    <property type="entry name" value="HDc"/>
    <property type="match status" value="1"/>
</dbReference>
<keyword evidence="3" id="KW-1185">Reference proteome</keyword>
<evidence type="ECO:0000313" key="3">
    <source>
        <dbReference type="Proteomes" id="UP000505306"/>
    </source>
</evidence>
<dbReference type="InterPro" id="IPR003607">
    <property type="entry name" value="HD/PDEase_dom"/>
</dbReference>